<name>A0ABU6Z2G9_9FABA</name>
<sequence>DSGCRAAAMADAEPTELERDRTSKEGEGREDEDNLLTTVVVGRNGAGDTCSSSTGGDSVSLVRGRERHRRLPQSTTSSSLLSAAVSGMLVDGGGSRM</sequence>
<feature type="region of interest" description="Disordered" evidence="1">
    <location>
        <begin position="1"/>
        <end position="78"/>
    </location>
</feature>
<evidence type="ECO:0000313" key="3">
    <source>
        <dbReference type="Proteomes" id="UP001341840"/>
    </source>
</evidence>
<evidence type="ECO:0000313" key="2">
    <source>
        <dbReference type="EMBL" id="MED6216420.1"/>
    </source>
</evidence>
<feature type="compositionally biased region" description="Low complexity" evidence="1">
    <location>
        <begin position="46"/>
        <end position="58"/>
    </location>
</feature>
<keyword evidence="3" id="KW-1185">Reference proteome</keyword>
<accession>A0ABU6Z2G9</accession>
<gene>
    <name evidence="2" type="ORF">PIB30_007764</name>
</gene>
<organism evidence="2 3">
    <name type="scientific">Stylosanthes scabra</name>
    <dbReference type="NCBI Taxonomy" id="79078"/>
    <lineage>
        <taxon>Eukaryota</taxon>
        <taxon>Viridiplantae</taxon>
        <taxon>Streptophyta</taxon>
        <taxon>Embryophyta</taxon>
        <taxon>Tracheophyta</taxon>
        <taxon>Spermatophyta</taxon>
        <taxon>Magnoliopsida</taxon>
        <taxon>eudicotyledons</taxon>
        <taxon>Gunneridae</taxon>
        <taxon>Pentapetalae</taxon>
        <taxon>rosids</taxon>
        <taxon>fabids</taxon>
        <taxon>Fabales</taxon>
        <taxon>Fabaceae</taxon>
        <taxon>Papilionoideae</taxon>
        <taxon>50 kb inversion clade</taxon>
        <taxon>dalbergioids sensu lato</taxon>
        <taxon>Dalbergieae</taxon>
        <taxon>Pterocarpus clade</taxon>
        <taxon>Stylosanthes</taxon>
    </lineage>
</organism>
<dbReference type="Proteomes" id="UP001341840">
    <property type="component" value="Unassembled WGS sequence"/>
</dbReference>
<evidence type="ECO:0000256" key="1">
    <source>
        <dbReference type="SAM" id="MobiDB-lite"/>
    </source>
</evidence>
<dbReference type="EMBL" id="JASCZI010271877">
    <property type="protein sequence ID" value="MED6216420.1"/>
    <property type="molecule type" value="Genomic_DNA"/>
</dbReference>
<reference evidence="2 3" key="1">
    <citation type="journal article" date="2023" name="Plants (Basel)">
        <title>Bridging the Gap: Combining Genomics and Transcriptomics Approaches to Understand Stylosanthes scabra, an Orphan Legume from the Brazilian Caatinga.</title>
        <authorList>
            <person name="Ferreira-Neto J.R.C."/>
            <person name="da Silva M.D."/>
            <person name="Binneck E."/>
            <person name="de Melo N.F."/>
            <person name="da Silva R.H."/>
            <person name="de Melo A.L.T.M."/>
            <person name="Pandolfi V."/>
            <person name="Bustamante F.O."/>
            <person name="Brasileiro-Vidal A.C."/>
            <person name="Benko-Iseppon A.M."/>
        </authorList>
    </citation>
    <scope>NUCLEOTIDE SEQUENCE [LARGE SCALE GENOMIC DNA]</scope>
    <source>
        <tissue evidence="2">Leaves</tissue>
    </source>
</reference>
<comment type="caution">
    <text evidence="2">The sequence shown here is derived from an EMBL/GenBank/DDBJ whole genome shotgun (WGS) entry which is preliminary data.</text>
</comment>
<protein>
    <submittedName>
        <fullName evidence="2">Uncharacterized protein</fullName>
    </submittedName>
</protein>
<feature type="non-terminal residue" evidence="2">
    <location>
        <position position="1"/>
    </location>
</feature>
<proteinExistence type="predicted"/>
<feature type="compositionally biased region" description="Basic and acidic residues" evidence="1">
    <location>
        <begin position="16"/>
        <end position="27"/>
    </location>
</feature>